<evidence type="ECO:0000313" key="3">
    <source>
        <dbReference type="Proteomes" id="UP001198571"/>
    </source>
</evidence>
<dbReference type="GO" id="GO:0016787">
    <property type="term" value="F:hydrolase activity"/>
    <property type="evidence" value="ECO:0007669"/>
    <property type="project" value="UniProtKB-KW"/>
</dbReference>
<dbReference type="EMBL" id="JACDXX010000011">
    <property type="protein sequence ID" value="MCB5410919.1"/>
    <property type="molecule type" value="Genomic_DNA"/>
</dbReference>
<dbReference type="PANTHER" id="PTHR43194:SF2">
    <property type="entry name" value="PEROXISOMAL MEMBRANE PROTEIN LPX1"/>
    <property type="match status" value="1"/>
</dbReference>
<comment type="caution">
    <text evidence="2">The sequence shown here is derived from an EMBL/GenBank/DDBJ whole genome shotgun (WGS) entry which is preliminary data.</text>
</comment>
<dbReference type="Gene3D" id="3.40.50.1820">
    <property type="entry name" value="alpha/beta hydrolase"/>
    <property type="match status" value="1"/>
</dbReference>
<proteinExistence type="predicted"/>
<name>A0ABS8CNG6_9RHOB</name>
<dbReference type="PANTHER" id="PTHR43194">
    <property type="entry name" value="HYDROLASE ALPHA/BETA FOLD FAMILY"/>
    <property type="match status" value="1"/>
</dbReference>
<dbReference type="Pfam" id="PF12697">
    <property type="entry name" value="Abhydrolase_6"/>
    <property type="match status" value="1"/>
</dbReference>
<evidence type="ECO:0000259" key="1">
    <source>
        <dbReference type="Pfam" id="PF12697"/>
    </source>
</evidence>
<dbReference type="InterPro" id="IPR000073">
    <property type="entry name" value="AB_hydrolase_1"/>
</dbReference>
<protein>
    <submittedName>
        <fullName evidence="2">Alpha/beta fold hydrolase</fullName>
    </submittedName>
</protein>
<organism evidence="2 3">
    <name type="scientific">Pseudogemmobacter faecipullorum</name>
    <dbReference type="NCBI Taxonomy" id="2755041"/>
    <lineage>
        <taxon>Bacteria</taxon>
        <taxon>Pseudomonadati</taxon>
        <taxon>Pseudomonadota</taxon>
        <taxon>Alphaproteobacteria</taxon>
        <taxon>Rhodobacterales</taxon>
        <taxon>Paracoccaceae</taxon>
        <taxon>Pseudogemmobacter</taxon>
    </lineage>
</organism>
<sequence>MPVTVPQLKATFLAGSEDLPLLVVLPSLGTAAAVLWRETAALLAGQFRVLAVDLPGHGASPAATGDLTMAALAAAVRAAVAPFAAGEKFLCAGVSIGGAITLQLAKESPELLSGAVVLNSAAKIGSTAAWSERADLVQREGTRVLRAGSEARWFAPGFAPCPISEELLATLNAADAGSYAALCTALALFDLRQDLPALALPMLVIGGIADLATPPADQQAIAAAVPGARAEILADVAHLAPAERPQAVAELIAAFRG</sequence>
<gene>
    <name evidence="2" type="ORF">H0485_13025</name>
</gene>
<evidence type="ECO:0000313" key="2">
    <source>
        <dbReference type="EMBL" id="MCB5410919.1"/>
    </source>
</evidence>
<dbReference type="SUPFAM" id="SSF53474">
    <property type="entry name" value="alpha/beta-Hydrolases"/>
    <property type="match status" value="1"/>
</dbReference>
<dbReference type="RefSeq" id="WP_226936233.1">
    <property type="nucleotide sequence ID" value="NZ_JACDXX010000011.1"/>
</dbReference>
<keyword evidence="2" id="KW-0378">Hydrolase</keyword>
<reference evidence="2 3" key="1">
    <citation type="submission" date="2020-07" db="EMBL/GenBank/DDBJ databases">
        <title>Pseudogemmobacter sp. nov., isolated from poultry manure in Taiwan.</title>
        <authorList>
            <person name="Lin S.-Y."/>
            <person name="Tang Y.-S."/>
            <person name="Young C.-C."/>
        </authorList>
    </citation>
    <scope>NUCLEOTIDE SEQUENCE [LARGE SCALE GENOMIC DNA]</scope>
    <source>
        <strain evidence="2 3">CC-YST710</strain>
    </source>
</reference>
<feature type="domain" description="AB hydrolase-1" evidence="1">
    <location>
        <begin position="23"/>
        <end position="250"/>
    </location>
</feature>
<dbReference type="Proteomes" id="UP001198571">
    <property type="component" value="Unassembled WGS sequence"/>
</dbReference>
<dbReference type="InterPro" id="IPR029058">
    <property type="entry name" value="AB_hydrolase_fold"/>
</dbReference>
<accession>A0ABS8CNG6</accession>
<dbReference type="InterPro" id="IPR050228">
    <property type="entry name" value="Carboxylesterase_BioH"/>
</dbReference>
<keyword evidence="3" id="KW-1185">Reference proteome</keyword>
<dbReference type="PRINTS" id="PR00111">
    <property type="entry name" value="ABHYDROLASE"/>
</dbReference>